<gene>
    <name evidence="1" type="ORF">OCOJLMKI_4202</name>
</gene>
<name>A0ABQ4S515_9HYPH</name>
<dbReference type="Proteomes" id="UP001055125">
    <property type="component" value="Unassembled WGS sequence"/>
</dbReference>
<evidence type="ECO:0000313" key="1">
    <source>
        <dbReference type="EMBL" id="GJD96974.1"/>
    </source>
</evidence>
<dbReference type="RefSeq" id="WP_238246062.1">
    <property type="nucleotide sequence ID" value="NZ_BPQP01000073.1"/>
</dbReference>
<reference evidence="1" key="1">
    <citation type="journal article" date="2021" name="Front. Microbiol.">
        <title>Comprehensive Comparative Genomics and Phenotyping of Methylobacterium Species.</title>
        <authorList>
            <person name="Alessa O."/>
            <person name="Ogura Y."/>
            <person name="Fujitani Y."/>
            <person name="Takami H."/>
            <person name="Hayashi T."/>
            <person name="Sahin N."/>
            <person name="Tani A."/>
        </authorList>
    </citation>
    <scope>NUCLEOTIDE SEQUENCE</scope>
    <source>
        <strain evidence="1">DSM 19015</strain>
    </source>
</reference>
<evidence type="ECO:0000313" key="2">
    <source>
        <dbReference type="Proteomes" id="UP001055125"/>
    </source>
</evidence>
<protein>
    <submittedName>
        <fullName evidence="1">Uncharacterized protein</fullName>
    </submittedName>
</protein>
<proteinExistence type="predicted"/>
<comment type="caution">
    <text evidence="1">The sequence shown here is derived from an EMBL/GenBank/DDBJ whole genome shotgun (WGS) entry which is preliminary data.</text>
</comment>
<sequence length="82" mass="9164">MASFIDDPRALEVDPFEAVIPDPAAYARWAELLHQIDDGFIGRDLAAGEEAPWLAHRQPVLEELRRTIFWPSPNASFGHVPG</sequence>
<organism evidence="1 2">
    <name type="scientific">Methylobacterium iners</name>
    <dbReference type="NCBI Taxonomy" id="418707"/>
    <lineage>
        <taxon>Bacteria</taxon>
        <taxon>Pseudomonadati</taxon>
        <taxon>Pseudomonadota</taxon>
        <taxon>Alphaproteobacteria</taxon>
        <taxon>Hyphomicrobiales</taxon>
        <taxon>Methylobacteriaceae</taxon>
        <taxon>Methylobacterium</taxon>
    </lineage>
</organism>
<reference evidence="1" key="2">
    <citation type="submission" date="2021-08" db="EMBL/GenBank/DDBJ databases">
        <authorList>
            <person name="Tani A."/>
            <person name="Ola A."/>
            <person name="Ogura Y."/>
            <person name="Katsura K."/>
            <person name="Hayashi T."/>
        </authorList>
    </citation>
    <scope>NUCLEOTIDE SEQUENCE</scope>
    <source>
        <strain evidence="1">DSM 19015</strain>
    </source>
</reference>
<dbReference type="EMBL" id="BPQP01000073">
    <property type="protein sequence ID" value="GJD96974.1"/>
    <property type="molecule type" value="Genomic_DNA"/>
</dbReference>
<keyword evidence="2" id="KW-1185">Reference proteome</keyword>
<accession>A0ABQ4S515</accession>